<sequence>MEIVQYEQFGEKMYKEKLINGLEVNILPKEGYHKTYGILTTDYGSLDNKFVPLHKTKMEQVPDGVAHFLEHKLFEKKDHDAFDLFGHYGADANAFTSFTNTSYLFSTVNYPQKNLEILLDFVQDPYFNAKSVEKEKGIIGQEIKMYEDDVEWRFYFGILKNLYPNHPLSVDIAGTVDSIEQITVQNLYDCYQTFYHPSNMNLFVTGAIDPEETLKLIRANQAKKQFASDAEIKRAELPNDETGKDIIPYRMLELDTQRPKAAVGIKGLDEVPEGRNGLIYKMQVEMLLWLLFSDTSVNYTRLYNEGIIDDSFDFTFQLERSFHYASITSDTDNPERFCHDIIDILENAEQLLKGQYQQFNLAKKEMIGRQIHAMNSLEGIANQYSGHLFTGATIFDKVAIVQKMKFEEVLLVCRSFLRSEAVSVYQILPKEGS</sequence>
<dbReference type="OrthoDB" id="9811314at2"/>
<evidence type="ECO:0000313" key="4">
    <source>
        <dbReference type="Proteomes" id="UP000051621"/>
    </source>
</evidence>
<protein>
    <submittedName>
        <fullName evidence="3">M16 family peptidase</fullName>
    </submittedName>
</protein>
<accession>A0A0R1M4S9</accession>
<keyword evidence="4" id="KW-1185">Reference proteome</keyword>
<dbReference type="STRING" id="1423731.FC81_GL000288"/>
<name>A0A0R1M4S9_9LACO</name>
<evidence type="ECO:0000259" key="1">
    <source>
        <dbReference type="Pfam" id="PF00675"/>
    </source>
</evidence>
<dbReference type="InterPro" id="IPR007863">
    <property type="entry name" value="Peptidase_M16_C"/>
</dbReference>
<reference evidence="3 4" key="1">
    <citation type="journal article" date="2015" name="Genome Announc.">
        <title>Expanding the biotechnology potential of lactobacilli through comparative genomics of 213 strains and associated genera.</title>
        <authorList>
            <person name="Sun Z."/>
            <person name="Harris H.M."/>
            <person name="McCann A."/>
            <person name="Guo C."/>
            <person name="Argimon S."/>
            <person name="Zhang W."/>
            <person name="Yang X."/>
            <person name="Jeffery I.B."/>
            <person name="Cooney J.C."/>
            <person name="Kagawa T.F."/>
            <person name="Liu W."/>
            <person name="Song Y."/>
            <person name="Salvetti E."/>
            <person name="Wrobel A."/>
            <person name="Rasinkangas P."/>
            <person name="Parkhill J."/>
            <person name="Rea M.C."/>
            <person name="O'Sullivan O."/>
            <person name="Ritari J."/>
            <person name="Douillard F.P."/>
            <person name="Paul Ross R."/>
            <person name="Yang R."/>
            <person name="Briner A.E."/>
            <person name="Felis G.E."/>
            <person name="de Vos W.M."/>
            <person name="Barrangou R."/>
            <person name="Klaenhammer T.R."/>
            <person name="Caufield P.W."/>
            <person name="Cui Y."/>
            <person name="Zhang H."/>
            <person name="O'Toole P.W."/>
        </authorList>
    </citation>
    <scope>NUCLEOTIDE SEQUENCE [LARGE SCALE GENOMIC DNA]</scope>
    <source>
        <strain evidence="3 4">DSM 19910</strain>
    </source>
</reference>
<dbReference type="Pfam" id="PF05193">
    <property type="entry name" value="Peptidase_M16_C"/>
    <property type="match status" value="1"/>
</dbReference>
<proteinExistence type="predicted"/>
<feature type="domain" description="Peptidase M16 C-terminal" evidence="2">
    <location>
        <begin position="182"/>
        <end position="348"/>
    </location>
</feature>
<dbReference type="InterPro" id="IPR011765">
    <property type="entry name" value="Pept_M16_N"/>
</dbReference>
<dbReference type="Proteomes" id="UP000051621">
    <property type="component" value="Unassembled WGS sequence"/>
</dbReference>
<dbReference type="NCBIfam" id="NF047421">
    <property type="entry name" value="YfmH_fam"/>
    <property type="match status" value="1"/>
</dbReference>
<gene>
    <name evidence="3" type="ORF">FC81_GL000288</name>
</gene>
<organism evidence="3 4">
    <name type="scientific">Liquorilactobacillus capillatus DSM 19910</name>
    <dbReference type="NCBI Taxonomy" id="1423731"/>
    <lineage>
        <taxon>Bacteria</taxon>
        <taxon>Bacillati</taxon>
        <taxon>Bacillota</taxon>
        <taxon>Bacilli</taxon>
        <taxon>Lactobacillales</taxon>
        <taxon>Lactobacillaceae</taxon>
        <taxon>Liquorilactobacillus</taxon>
    </lineage>
</organism>
<comment type="caution">
    <text evidence="3">The sequence shown here is derived from an EMBL/GenBank/DDBJ whole genome shotgun (WGS) entry which is preliminary data.</text>
</comment>
<dbReference type="InterPro" id="IPR050361">
    <property type="entry name" value="MPP/UQCRC_Complex"/>
</dbReference>
<dbReference type="PATRIC" id="fig|1423731.3.peg.298"/>
<dbReference type="AlphaFoldDB" id="A0A0R1M4S9"/>
<dbReference type="Pfam" id="PF00675">
    <property type="entry name" value="Peptidase_M16"/>
    <property type="match status" value="1"/>
</dbReference>
<evidence type="ECO:0000313" key="3">
    <source>
        <dbReference type="EMBL" id="KRL03022.1"/>
    </source>
</evidence>
<dbReference type="PANTHER" id="PTHR11851:SF134">
    <property type="entry name" value="ZINC-DEPENDENT PROTEASE"/>
    <property type="match status" value="1"/>
</dbReference>
<dbReference type="SUPFAM" id="SSF63411">
    <property type="entry name" value="LuxS/MPP-like metallohydrolase"/>
    <property type="match status" value="2"/>
</dbReference>
<dbReference type="Gene3D" id="3.30.830.10">
    <property type="entry name" value="Metalloenzyme, LuxS/M16 peptidase-like"/>
    <property type="match status" value="2"/>
</dbReference>
<feature type="domain" description="Peptidase M16 N-terminal" evidence="1">
    <location>
        <begin position="63"/>
        <end position="174"/>
    </location>
</feature>
<dbReference type="PANTHER" id="PTHR11851">
    <property type="entry name" value="METALLOPROTEASE"/>
    <property type="match status" value="1"/>
</dbReference>
<dbReference type="EMBL" id="AZEF01000007">
    <property type="protein sequence ID" value="KRL03022.1"/>
    <property type="molecule type" value="Genomic_DNA"/>
</dbReference>
<dbReference type="RefSeq" id="WP_057742358.1">
    <property type="nucleotide sequence ID" value="NZ_AZEF01000007.1"/>
</dbReference>
<dbReference type="InterPro" id="IPR011249">
    <property type="entry name" value="Metalloenz_LuxS/M16"/>
</dbReference>
<evidence type="ECO:0000259" key="2">
    <source>
        <dbReference type="Pfam" id="PF05193"/>
    </source>
</evidence>
<dbReference type="GO" id="GO:0046872">
    <property type="term" value="F:metal ion binding"/>
    <property type="evidence" value="ECO:0007669"/>
    <property type="project" value="InterPro"/>
</dbReference>